<keyword evidence="3 6" id="KW-0812">Transmembrane</keyword>
<name>A0A4S3JUL8_9EURO</name>
<evidence type="ECO:0000256" key="2">
    <source>
        <dbReference type="ARBA" id="ARBA00006824"/>
    </source>
</evidence>
<feature type="transmembrane region" description="Helical" evidence="6">
    <location>
        <begin position="202"/>
        <end position="221"/>
    </location>
</feature>
<keyword evidence="4 6" id="KW-1133">Transmembrane helix</keyword>
<accession>A0A4S3JUL8</accession>
<comment type="caution">
    <text evidence="8">The sequence shown here is derived from an EMBL/GenBank/DDBJ whole genome shotgun (WGS) entry which is preliminary data.</text>
</comment>
<dbReference type="PANTHER" id="PTHR11266">
    <property type="entry name" value="PEROXISOMAL MEMBRANE PROTEIN 2, PXMP2 MPV17"/>
    <property type="match status" value="1"/>
</dbReference>
<sequence length="222" mass="25328">MPPSPFTATLIQSTILNAISNLLAQVIDQHKKNRPFSLNTLALLQFVTYAILILPINFSWQNYLEAWYPGFPSWKKKKKRGTTSDAEKRDGDDLNLDLDPDIDLDLLPVKEKPAWLQPAARNKTRRSGLWNFSMKFLLDQTVGSVVNIVLFVVLINLLKGMGWTRSWELVWEDFTPIMIARLKYRPVVSTLLFTVVPVERRVVFGSACGVVWSIYLSLYAAV</sequence>
<feature type="transmembrane region" description="Helical" evidence="6">
    <location>
        <begin position="136"/>
        <end position="158"/>
    </location>
</feature>
<comment type="subcellular location">
    <subcellularLocation>
        <location evidence="1">Membrane</location>
        <topology evidence="1">Multi-pass membrane protein</topology>
    </subcellularLocation>
</comment>
<dbReference type="GeneID" id="54332926"/>
<protein>
    <submittedName>
        <fullName evidence="8">Uncharacterized protein</fullName>
    </submittedName>
</protein>
<dbReference type="VEuPathDB" id="FungiDB:EYZ11_001409"/>
<proteinExistence type="inferred from homology"/>
<reference evidence="8 9" key="1">
    <citation type="submission" date="2019-03" db="EMBL/GenBank/DDBJ databases">
        <title>The genome sequence of a newly discovered highly antifungal drug resistant Aspergillus species, Aspergillus tanneri NIH 1004.</title>
        <authorList>
            <person name="Mounaud S."/>
            <person name="Singh I."/>
            <person name="Joardar V."/>
            <person name="Pakala S."/>
            <person name="Pakala S."/>
            <person name="Venepally P."/>
            <person name="Hoover J."/>
            <person name="Nierman W."/>
            <person name="Chung J."/>
            <person name="Losada L."/>
        </authorList>
    </citation>
    <scope>NUCLEOTIDE SEQUENCE [LARGE SCALE GENOMIC DNA]</scope>
    <source>
        <strain evidence="8 9">NIH1004</strain>
    </source>
</reference>
<dbReference type="Proteomes" id="UP000324241">
    <property type="component" value="Unassembled WGS sequence"/>
</dbReference>
<dbReference type="PANTHER" id="PTHR11266:SF80">
    <property type="entry name" value="PEROXISOMAL MEMBRANE PROTEIN 2"/>
    <property type="match status" value="1"/>
</dbReference>
<dbReference type="GO" id="GO:0005778">
    <property type="term" value="C:peroxisomal membrane"/>
    <property type="evidence" value="ECO:0007669"/>
    <property type="project" value="TreeGrafter"/>
</dbReference>
<organism evidence="8 9">
    <name type="scientific">Aspergillus tanneri</name>
    <dbReference type="NCBI Taxonomy" id="1220188"/>
    <lineage>
        <taxon>Eukaryota</taxon>
        <taxon>Fungi</taxon>
        <taxon>Dikarya</taxon>
        <taxon>Ascomycota</taxon>
        <taxon>Pezizomycotina</taxon>
        <taxon>Eurotiomycetes</taxon>
        <taxon>Eurotiomycetidae</taxon>
        <taxon>Eurotiales</taxon>
        <taxon>Aspergillaceae</taxon>
        <taxon>Aspergillus</taxon>
        <taxon>Aspergillus subgen. Circumdati</taxon>
    </lineage>
</organism>
<comment type="similarity">
    <text evidence="2 6">Belongs to the peroxisomal membrane protein PXMP2/4 family.</text>
</comment>
<dbReference type="EMBL" id="SOSA01000026">
    <property type="protein sequence ID" value="THC99088.1"/>
    <property type="molecule type" value="Genomic_DNA"/>
</dbReference>
<dbReference type="STRING" id="1220188.A0A4S3JUL8"/>
<evidence type="ECO:0000256" key="3">
    <source>
        <dbReference type="ARBA" id="ARBA00022692"/>
    </source>
</evidence>
<dbReference type="Pfam" id="PF04117">
    <property type="entry name" value="Mpv17_PMP22"/>
    <property type="match status" value="1"/>
</dbReference>
<evidence type="ECO:0000256" key="6">
    <source>
        <dbReference type="RuleBase" id="RU363053"/>
    </source>
</evidence>
<feature type="transmembrane region" description="Helical" evidence="6">
    <location>
        <begin position="36"/>
        <end position="58"/>
    </location>
</feature>
<dbReference type="RefSeq" id="XP_033422817.1">
    <property type="nucleotide sequence ID" value="XM_033574799.1"/>
</dbReference>
<evidence type="ECO:0000256" key="5">
    <source>
        <dbReference type="ARBA" id="ARBA00023136"/>
    </source>
</evidence>
<keyword evidence="9" id="KW-1185">Reference proteome</keyword>
<dbReference type="OrthoDB" id="10267969at2759"/>
<dbReference type="InterPro" id="IPR007248">
    <property type="entry name" value="Mpv17_PMP22"/>
</dbReference>
<dbReference type="AlphaFoldDB" id="A0A4S3JUL8"/>
<reference evidence="7 10" key="2">
    <citation type="submission" date="2019-08" db="EMBL/GenBank/DDBJ databases">
        <title>The genome sequence of a newly discovered highly antifungal drug resistant Aspergillus species, Aspergillus tanneri NIH 1004.</title>
        <authorList>
            <person name="Mounaud S."/>
            <person name="Singh I."/>
            <person name="Joardar V."/>
            <person name="Pakala S."/>
            <person name="Pakala S."/>
            <person name="Venepally P."/>
            <person name="Chung J.K."/>
            <person name="Losada L."/>
            <person name="Nierman W.C."/>
        </authorList>
    </citation>
    <scope>NUCLEOTIDE SEQUENCE [LARGE SCALE GENOMIC DNA]</scope>
    <source>
        <strain evidence="7 10">NIH1004</strain>
    </source>
</reference>
<evidence type="ECO:0000313" key="9">
    <source>
        <dbReference type="Proteomes" id="UP000308092"/>
    </source>
</evidence>
<evidence type="ECO:0000313" key="10">
    <source>
        <dbReference type="Proteomes" id="UP000324241"/>
    </source>
</evidence>
<evidence type="ECO:0000313" key="8">
    <source>
        <dbReference type="EMBL" id="THC99088.1"/>
    </source>
</evidence>
<keyword evidence="5 6" id="KW-0472">Membrane</keyword>
<evidence type="ECO:0000256" key="1">
    <source>
        <dbReference type="ARBA" id="ARBA00004141"/>
    </source>
</evidence>
<dbReference type="EMBL" id="QUQM01000005">
    <property type="protein sequence ID" value="KAA8643455.1"/>
    <property type="molecule type" value="Genomic_DNA"/>
</dbReference>
<gene>
    <name evidence="7" type="ORF">ATNIH1004_010224</name>
    <name evidence="8" type="ORF">EYZ11_001409</name>
</gene>
<evidence type="ECO:0000313" key="7">
    <source>
        <dbReference type="EMBL" id="KAA8643455.1"/>
    </source>
</evidence>
<evidence type="ECO:0000256" key="4">
    <source>
        <dbReference type="ARBA" id="ARBA00022989"/>
    </source>
</evidence>
<feature type="transmembrane region" description="Helical" evidence="6">
    <location>
        <begin position="6"/>
        <end position="24"/>
    </location>
</feature>
<dbReference type="Proteomes" id="UP000308092">
    <property type="component" value="Unassembled WGS sequence"/>
</dbReference>